<feature type="region of interest" description="Disordered" evidence="2">
    <location>
        <begin position="431"/>
        <end position="515"/>
    </location>
</feature>
<protein>
    <submittedName>
        <fullName evidence="3">Uncharacterized protein</fullName>
    </submittedName>
</protein>
<comment type="caution">
    <text evidence="3">The sequence shown here is derived from an EMBL/GenBank/DDBJ whole genome shotgun (WGS) entry which is preliminary data.</text>
</comment>
<feature type="compositionally biased region" description="Polar residues" evidence="2">
    <location>
        <begin position="600"/>
        <end position="629"/>
    </location>
</feature>
<feature type="compositionally biased region" description="Polar residues" evidence="2">
    <location>
        <begin position="730"/>
        <end position="742"/>
    </location>
</feature>
<feature type="compositionally biased region" description="Basic and acidic residues" evidence="2">
    <location>
        <begin position="558"/>
        <end position="568"/>
    </location>
</feature>
<dbReference type="AlphaFoldDB" id="A0ABD0KJU5"/>
<evidence type="ECO:0000256" key="1">
    <source>
        <dbReference type="SAM" id="Coils"/>
    </source>
</evidence>
<feature type="compositionally biased region" description="Low complexity" evidence="2">
    <location>
        <begin position="643"/>
        <end position="653"/>
    </location>
</feature>
<sequence length="777" mass="84657">MGYVYFAVEEASKLNTSLMHANRHQQCVIDQLRKDTDKLRSQLVKARAALQREPPDTIRLTEQQEEIHRLKLRLETMCMKNLKNAQALINRHLTDREKYEGKIELLEAREQDLKRQCETLNTQLETAYSELEELGKRHDDDVKRWTEKVDRANTEIADLKEELSATTSVLKSKEDQNHSLSDQLQHTADQLSKAQEKLNVARADDVTQTLSSFFSTSEVGSQAETDKTDSSNQTYISVTCTSSQTLLDVTHTPSQTDILQTTTHACQTYVAPLFGQSSQTDAVKFSIVATQTDEVREVKIPDMMGNTASKRACSGDHSASGIATEENENHPCDAHINKVSGNNGGIDTAVGRSDLVQCTSGQAPSSAQSRALEGHAPTGECSDSPTSYCKPDSLSACQSQYASGVVFTTDIILSPTESLCEESGITQDFEDSELTVRPSPQSPQHSQKPESNGRYVLETLTFSQPDMPEIPSTTTATVQRRSRSTPQTISTPEGSITQNSASYASRTVQQNDGASVQITQESVKTASKTAYKRTQIETKCVSPLSGQKSQESPQSASKSEHRQNHIEAKSSYANLDASVSDTSVQPTECEDGQDPRSRKTQTTSQNKSLAQPQVRRQTGLSLSRSQKNQVRAVPSLQAEQKASQNSSFSSSGGLRGFSQSALFQSSFGRLVTSQSSAPSQGNASPQDRPKLSKPSASISKDSPRSLGLPFTTIGGRGNKTACAVAEVSPVRTSNTRGLQQSSKTDKQAGKEQITTGKSVTFAATLNQVSKESLSYSH</sequence>
<accession>A0ABD0KJU5</accession>
<feature type="region of interest" description="Disordered" evidence="2">
    <location>
        <begin position="672"/>
        <end position="713"/>
    </location>
</feature>
<feature type="region of interest" description="Disordered" evidence="2">
    <location>
        <begin position="726"/>
        <end position="759"/>
    </location>
</feature>
<name>A0ABD0KJU5_9CAEN</name>
<feature type="compositionally biased region" description="Polar residues" evidence="2">
    <location>
        <begin position="544"/>
        <end position="557"/>
    </location>
</feature>
<keyword evidence="4" id="KW-1185">Reference proteome</keyword>
<feature type="region of interest" description="Disordered" evidence="2">
    <location>
        <begin position="540"/>
        <end position="653"/>
    </location>
</feature>
<dbReference type="Proteomes" id="UP001519460">
    <property type="component" value="Unassembled WGS sequence"/>
</dbReference>
<organism evidence="3 4">
    <name type="scientific">Batillaria attramentaria</name>
    <dbReference type="NCBI Taxonomy" id="370345"/>
    <lineage>
        <taxon>Eukaryota</taxon>
        <taxon>Metazoa</taxon>
        <taxon>Spiralia</taxon>
        <taxon>Lophotrochozoa</taxon>
        <taxon>Mollusca</taxon>
        <taxon>Gastropoda</taxon>
        <taxon>Caenogastropoda</taxon>
        <taxon>Sorbeoconcha</taxon>
        <taxon>Cerithioidea</taxon>
        <taxon>Batillariidae</taxon>
        <taxon>Batillaria</taxon>
    </lineage>
</organism>
<feature type="compositionally biased region" description="Polar residues" evidence="2">
    <location>
        <begin position="358"/>
        <end position="369"/>
    </location>
</feature>
<feature type="region of interest" description="Disordered" evidence="2">
    <location>
        <begin position="358"/>
        <end position="387"/>
    </location>
</feature>
<feature type="compositionally biased region" description="Polar residues" evidence="2">
    <location>
        <begin position="571"/>
        <end position="586"/>
    </location>
</feature>
<proteinExistence type="predicted"/>
<feature type="compositionally biased region" description="Polar residues" evidence="2">
    <location>
        <begin position="672"/>
        <end position="685"/>
    </location>
</feature>
<gene>
    <name evidence="3" type="ORF">BaRGS_00021414</name>
</gene>
<reference evidence="3 4" key="1">
    <citation type="journal article" date="2023" name="Sci. Data">
        <title>Genome assembly of the Korean intertidal mud-creeper Batillaria attramentaria.</title>
        <authorList>
            <person name="Patra A.K."/>
            <person name="Ho P.T."/>
            <person name="Jun S."/>
            <person name="Lee S.J."/>
            <person name="Kim Y."/>
            <person name="Won Y.J."/>
        </authorList>
    </citation>
    <scope>NUCLEOTIDE SEQUENCE [LARGE SCALE GENOMIC DNA]</scope>
    <source>
        <strain evidence="3">Wonlab-2016</strain>
    </source>
</reference>
<evidence type="ECO:0000313" key="3">
    <source>
        <dbReference type="EMBL" id="KAK7487325.1"/>
    </source>
</evidence>
<keyword evidence="1" id="KW-0175">Coiled coil</keyword>
<feature type="coiled-coil region" evidence="1">
    <location>
        <begin position="82"/>
        <end position="204"/>
    </location>
</feature>
<evidence type="ECO:0000313" key="4">
    <source>
        <dbReference type="Proteomes" id="UP001519460"/>
    </source>
</evidence>
<evidence type="ECO:0000256" key="2">
    <source>
        <dbReference type="SAM" id="MobiDB-lite"/>
    </source>
</evidence>
<dbReference type="EMBL" id="JACVVK020000166">
    <property type="protein sequence ID" value="KAK7487325.1"/>
    <property type="molecule type" value="Genomic_DNA"/>
</dbReference>
<feature type="compositionally biased region" description="Polar residues" evidence="2">
    <location>
        <begin position="471"/>
        <end position="515"/>
    </location>
</feature>